<evidence type="ECO:0000313" key="1">
    <source>
        <dbReference type="EMBL" id="VDN32411.1"/>
    </source>
</evidence>
<dbReference type="Proteomes" id="UP000281553">
    <property type="component" value="Unassembled WGS sequence"/>
</dbReference>
<reference evidence="1 2" key="1">
    <citation type="submission" date="2018-11" db="EMBL/GenBank/DDBJ databases">
        <authorList>
            <consortium name="Pathogen Informatics"/>
        </authorList>
    </citation>
    <scope>NUCLEOTIDE SEQUENCE [LARGE SCALE GENOMIC DNA]</scope>
</reference>
<accession>A0A3P7NP02</accession>
<keyword evidence="2" id="KW-1185">Reference proteome</keyword>
<sequence>MPKAPYHPSLSHRPLRLNLMHQPQTLHKHLPTFLFLKFPPIPIMFALANQRVAPGDRTSP</sequence>
<dbReference type="EMBL" id="UYRU01082121">
    <property type="protein sequence ID" value="VDN32411.1"/>
    <property type="molecule type" value="Genomic_DNA"/>
</dbReference>
<organism evidence="1 2">
    <name type="scientific">Dibothriocephalus latus</name>
    <name type="common">Fish tapeworm</name>
    <name type="synonym">Diphyllobothrium latum</name>
    <dbReference type="NCBI Taxonomy" id="60516"/>
    <lineage>
        <taxon>Eukaryota</taxon>
        <taxon>Metazoa</taxon>
        <taxon>Spiralia</taxon>
        <taxon>Lophotrochozoa</taxon>
        <taxon>Platyhelminthes</taxon>
        <taxon>Cestoda</taxon>
        <taxon>Eucestoda</taxon>
        <taxon>Diphyllobothriidea</taxon>
        <taxon>Diphyllobothriidae</taxon>
        <taxon>Dibothriocephalus</taxon>
    </lineage>
</organism>
<proteinExistence type="predicted"/>
<protein>
    <submittedName>
        <fullName evidence="1">Uncharacterized protein</fullName>
    </submittedName>
</protein>
<name>A0A3P7NP02_DIBLA</name>
<evidence type="ECO:0000313" key="2">
    <source>
        <dbReference type="Proteomes" id="UP000281553"/>
    </source>
</evidence>
<gene>
    <name evidence="1" type="ORF">DILT_LOCUS15978</name>
</gene>
<dbReference type="AlphaFoldDB" id="A0A3P7NP02"/>